<evidence type="ECO:0000259" key="15">
    <source>
        <dbReference type="PROSITE" id="PS50110"/>
    </source>
</evidence>
<dbReference type="Pfam" id="PF02518">
    <property type="entry name" value="HATPase_c"/>
    <property type="match status" value="1"/>
</dbReference>
<dbReference type="InterPro" id="IPR003594">
    <property type="entry name" value="HATPase_dom"/>
</dbReference>
<evidence type="ECO:0000256" key="9">
    <source>
        <dbReference type="ARBA" id="ARBA00023012"/>
    </source>
</evidence>
<feature type="transmembrane region" description="Helical" evidence="13">
    <location>
        <begin position="141"/>
        <end position="164"/>
    </location>
</feature>
<dbReference type="InterPro" id="IPR001789">
    <property type="entry name" value="Sig_transdc_resp-reg_receiver"/>
</dbReference>
<gene>
    <name evidence="19" type="ORF">OSCT_1509</name>
</gene>
<dbReference type="GO" id="GO:0046983">
    <property type="term" value="F:protein dimerization activity"/>
    <property type="evidence" value="ECO:0007669"/>
    <property type="project" value="InterPro"/>
</dbReference>
<evidence type="ECO:0000256" key="5">
    <source>
        <dbReference type="ARBA" id="ARBA00022679"/>
    </source>
</evidence>
<feature type="transmembrane region" description="Helical" evidence="13">
    <location>
        <begin position="106"/>
        <end position="129"/>
    </location>
</feature>
<dbReference type="InterPro" id="IPR000700">
    <property type="entry name" value="PAS-assoc_C"/>
</dbReference>
<evidence type="ECO:0000256" key="1">
    <source>
        <dbReference type="ARBA" id="ARBA00000085"/>
    </source>
</evidence>
<dbReference type="InterPro" id="IPR035965">
    <property type="entry name" value="PAS-like_dom_sf"/>
</dbReference>
<dbReference type="PANTHER" id="PTHR24421">
    <property type="entry name" value="NITRATE/NITRITE SENSOR PROTEIN NARX-RELATED"/>
    <property type="match status" value="1"/>
</dbReference>
<evidence type="ECO:0000256" key="10">
    <source>
        <dbReference type="ARBA" id="ARBA00023125"/>
    </source>
</evidence>
<feature type="transmembrane region" description="Helical" evidence="13">
    <location>
        <begin position="77"/>
        <end position="99"/>
    </location>
</feature>
<dbReference type="InterPro" id="IPR016032">
    <property type="entry name" value="Sig_transdc_resp-reg_C-effctor"/>
</dbReference>
<keyword evidence="13" id="KW-0472">Membrane</keyword>
<dbReference type="AlphaFoldDB" id="E1IDV8"/>
<dbReference type="Proteomes" id="UP000054010">
    <property type="component" value="Unassembled WGS sequence"/>
</dbReference>
<dbReference type="CDD" id="cd17535">
    <property type="entry name" value="REC_NarL-like"/>
    <property type="match status" value="1"/>
</dbReference>
<name>E1IDV8_9CHLR</name>
<dbReference type="SMART" id="SM00421">
    <property type="entry name" value="HTH_LUXR"/>
    <property type="match status" value="1"/>
</dbReference>
<dbReference type="PROSITE" id="PS50043">
    <property type="entry name" value="HTH_LUXR_2"/>
    <property type="match status" value="1"/>
</dbReference>
<protein>
    <recommendedName>
        <fullName evidence="3">histidine kinase</fullName>
        <ecNumber evidence="3">2.7.13.3</ecNumber>
    </recommendedName>
</protein>
<dbReference type="GO" id="GO:0005524">
    <property type="term" value="F:ATP binding"/>
    <property type="evidence" value="ECO:0007669"/>
    <property type="project" value="UniProtKB-KW"/>
</dbReference>
<dbReference type="GO" id="GO:0000155">
    <property type="term" value="F:phosphorelay sensor kinase activity"/>
    <property type="evidence" value="ECO:0007669"/>
    <property type="project" value="InterPro"/>
</dbReference>
<evidence type="ECO:0000256" key="8">
    <source>
        <dbReference type="ARBA" id="ARBA00022840"/>
    </source>
</evidence>
<dbReference type="CDD" id="cd00130">
    <property type="entry name" value="PAS"/>
    <property type="match status" value="1"/>
</dbReference>
<dbReference type="CDD" id="cd06170">
    <property type="entry name" value="LuxR_C_like"/>
    <property type="match status" value="1"/>
</dbReference>
<dbReference type="Gene3D" id="3.30.565.10">
    <property type="entry name" value="Histidine kinase-like ATPase, C-terminal domain"/>
    <property type="match status" value="1"/>
</dbReference>
<keyword evidence="13" id="KW-1133">Transmembrane helix</keyword>
<dbReference type="Gene3D" id="3.40.50.2300">
    <property type="match status" value="1"/>
</dbReference>
<dbReference type="HOGENOM" id="CLU_348096_0_0_0"/>
<accession>E1IDV8</accession>
<dbReference type="CDD" id="cd16917">
    <property type="entry name" value="HATPase_UhpB-NarQ-NarX-like"/>
    <property type="match status" value="1"/>
</dbReference>
<dbReference type="InterPro" id="IPR013655">
    <property type="entry name" value="PAS_fold_3"/>
</dbReference>
<evidence type="ECO:0000256" key="7">
    <source>
        <dbReference type="ARBA" id="ARBA00022777"/>
    </source>
</evidence>
<organism evidence="19 20">
    <name type="scientific">Oscillochloris trichoides DG-6</name>
    <dbReference type="NCBI Taxonomy" id="765420"/>
    <lineage>
        <taxon>Bacteria</taxon>
        <taxon>Bacillati</taxon>
        <taxon>Chloroflexota</taxon>
        <taxon>Chloroflexia</taxon>
        <taxon>Chloroflexales</taxon>
        <taxon>Chloroflexineae</taxon>
        <taxon>Oscillochloridaceae</taxon>
        <taxon>Oscillochloris</taxon>
    </lineage>
</organism>
<dbReference type="Pfam" id="PF00196">
    <property type="entry name" value="GerE"/>
    <property type="match status" value="1"/>
</dbReference>
<feature type="coiled-coil region" evidence="12">
    <location>
        <begin position="210"/>
        <end position="244"/>
    </location>
</feature>
<dbReference type="eggNOG" id="COG3850">
    <property type="taxonomic scope" value="Bacteria"/>
</dbReference>
<evidence type="ECO:0000256" key="12">
    <source>
        <dbReference type="SAM" id="Coils"/>
    </source>
</evidence>
<dbReference type="eggNOG" id="COG2197">
    <property type="taxonomic scope" value="Bacteria"/>
</dbReference>
<evidence type="ECO:0000256" key="2">
    <source>
        <dbReference type="ARBA" id="ARBA00004370"/>
    </source>
</evidence>
<keyword evidence="4 11" id="KW-0597">Phosphoprotein</keyword>
<keyword evidence="7" id="KW-0418">Kinase</keyword>
<dbReference type="Gene3D" id="1.20.5.1930">
    <property type="match status" value="1"/>
</dbReference>
<dbReference type="SUPFAM" id="SSF46894">
    <property type="entry name" value="C-terminal effector domain of the bipartite response regulators"/>
    <property type="match status" value="1"/>
</dbReference>
<keyword evidence="9" id="KW-0902">Two-component regulatory system</keyword>
<feature type="domain" description="PAS" evidence="16">
    <location>
        <begin position="234"/>
        <end position="292"/>
    </location>
</feature>
<dbReference type="NCBIfam" id="TIGR00229">
    <property type="entry name" value="sensory_box"/>
    <property type="match status" value="1"/>
</dbReference>
<keyword evidence="20" id="KW-1185">Reference proteome</keyword>
<evidence type="ECO:0000259" key="16">
    <source>
        <dbReference type="PROSITE" id="PS50112"/>
    </source>
</evidence>
<dbReference type="STRING" id="765420.OSCT_1509"/>
<sequence>MLATQDLLIERRPLAADVIALAALFWLIVMIVRQIRRIQHHSGQFISEAVLLGLLLFPSMLATFAYTAGWISFAQHLFVRDSAILLTTPLMVLVFLDLLPESVTLLVRLLGLALVLVVIAVSAAALLIGPLLDNQELLSNAMLRLIGLAAIGMALVLIGVPLLLRRSVLRPLDAVLEGVRQVNAGNLSVTVPVTFDDEIGLLTTSFNRMVDELRGTVAQLEQRVQERTAELARSEARHRELVEQIDEVIFRITMPAARVEYVSPSVERMLGYPAAAVLAHPLLMGDLLHPDELDRAIERVAKLSAGIVAPLEEYRVIDASGNERWIQQSNTGIYAAGQLVAVEGVCRDVTESRQAEARLLAQQRDLATLRERERIRRDLHDGLGQVLGYVNLQAQTAGDLAAAGQVAQARTIMTRLAQVAQDAHADIRRFILDLRVPVAQEHGEEWVVMLRRALHGFEQNYGLAVQLSCPPSLPAEPFTPAVGQEVLQIVIEALNNIQKHAGVAVAQVVIQHTPDNVALIVADNGGGFVPGAAERIQSDQSQTASFGLRIMAERAALIGASLRIDSAPGAGSQVVLNVPLRVAVLDAVRGEPSDDLLQQMRVLLADDHPLFREGMQTMLAARGVQVVGAAHDGLEAQELARRLRPDIILMDMQMPRCDGLDATLAIKAELPDTKILMLTVSADEENLLAAVKAGASGYLLKSLDSDAFFQMLGEAMRGKVVFSSGLAAQTLGDFAKPPAASDTTGNRLLHLSVRQYDILERVAAGATYKEIASTLCISEATVKYHMGQIVGLLQVSGRREAIALVRKATQ</sequence>
<dbReference type="OrthoDB" id="9781904at2"/>
<dbReference type="Gene3D" id="3.30.450.20">
    <property type="entry name" value="PAS domain"/>
    <property type="match status" value="1"/>
</dbReference>
<evidence type="ECO:0000259" key="18">
    <source>
        <dbReference type="PROSITE" id="PS50885"/>
    </source>
</evidence>
<feature type="modified residue" description="4-aspartylphosphate" evidence="11">
    <location>
        <position position="651"/>
    </location>
</feature>
<feature type="transmembrane region" description="Helical" evidence="13">
    <location>
        <begin position="14"/>
        <end position="33"/>
    </location>
</feature>
<dbReference type="PRINTS" id="PR00038">
    <property type="entry name" value="HTHLUXR"/>
</dbReference>
<dbReference type="SUPFAM" id="SSF55874">
    <property type="entry name" value="ATPase domain of HSP90 chaperone/DNA topoisomerase II/histidine kinase"/>
    <property type="match status" value="1"/>
</dbReference>
<dbReference type="SMART" id="SM00448">
    <property type="entry name" value="REC"/>
    <property type="match status" value="1"/>
</dbReference>
<evidence type="ECO:0000313" key="19">
    <source>
        <dbReference type="EMBL" id="EFO80627.1"/>
    </source>
</evidence>
<dbReference type="InterPro" id="IPR000014">
    <property type="entry name" value="PAS"/>
</dbReference>
<evidence type="ECO:0000256" key="3">
    <source>
        <dbReference type="ARBA" id="ARBA00012438"/>
    </source>
</evidence>
<comment type="subcellular location">
    <subcellularLocation>
        <location evidence="2">Membrane</location>
    </subcellularLocation>
</comment>
<evidence type="ECO:0000256" key="13">
    <source>
        <dbReference type="SAM" id="Phobius"/>
    </source>
</evidence>
<dbReference type="CDD" id="cd06225">
    <property type="entry name" value="HAMP"/>
    <property type="match status" value="1"/>
</dbReference>
<evidence type="ECO:0000313" key="20">
    <source>
        <dbReference type="Proteomes" id="UP000054010"/>
    </source>
</evidence>
<dbReference type="InterPro" id="IPR011712">
    <property type="entry name" value="Sig_transdc_His_kin_sub3_dim/P"/>
</dbReference>
<dbReference type="InterPro" id="IPR050482">
    <property type="entry name" value="Sensor_HK_TwoCompSys"/>
</dbReference>
<reference evidence="19 20" key="1">
    <citation type="journal article" date="2011" name="J. Bacteriol.">
        <title>Draft genome sequence of the anoxygenic filamentous phototrophic bacterium Oscillochloris trichoides subsp. DG-6.</title>
        <authorList>
            <person name="Kuznetsov B.B."/>
            <person name="Ivanovsky R.N."/>
            <person name="Keppen O.I."/>
            <person name="Sukhacheva M.V."/>
            <person name="Bumazhkin B.K."/>
            <person name="Patutina E.O."/>
            <person name="Beletsky A.V."/>
            <person name="Mardanov A.V."/>
            <person name="Baslerov R.V."/>
            <person name="Panteleeva A.N."/>
            <person name="Kolganova T.V."/>
            <person name="Ravin N.V."/>
            <person name="Skryabin K.G."/>
        </authorList>
    </citation>
    <scope>NUCLEOTIDE SEQUENCE [LARGE SCALE GENOMIC DNA]</scope>
    <source>
        <strain evidence="19 20">DG-6</strain>
    </source>
</reference>
<dbReference type="PANTHER" id="PTHR24421:SF10">
    <property type="entry name" value="NITRATE_NITRITE SENSOR PROTEIN NARQ"/>
    <property type="match status" value="1"/>
</dbReference>
<keyword evidence="8" id="KW-0067">ATP-binding</keyword>
<feature type="domain" description="HAMP" evidence="18">
    <location>
        <begin position="166"/>
        <end position="218"/>
    </location>
</feature>
<dbReference type="SUPFAM" id="SSF55785">
    <property type="entry name" value="PYP-like sensor domain (PAS domain)"/>
    <property type="match status" value="1"/>
</dbReference>
<dbReference type="Pfam" id="PF08447">
    <property type="entry name" value="PAS_3"/>
    <property type="match status" value="1"/>
</dbReference>
<keyword evidence="10" id="KW-0238">DNA-binding</keyword>
<keyword evidence="13" id="KW-0812">Transmembrane</keyword>
<dbReference type="Pfam" id="PF00072">
    <property type="entry name" value="Response_reg"/>
    <property type="match status" value="1"/>
</dbReference>
<proteinExistence type="predicted"/>
<feature type="transmembrane region" description="Helical" evidence="13">
    <location>
        <begin position="45"/>
        <end position="71"/>
    </location>
</feature>
<dbReference type="InterPro" id="IPR011006">
    <property type="entry name" value="CheY-like_superfamily"/>
</dbReference>
<dbReference type="InterPro" id="IPR058245">
    <property type="entry name" value="NreC/VraR/RcsB-like_REC"/>
</dbReference>
<evidence type="ECO:0000259" key="17">
    <source>
        <dbReference type="PROSITE" id="PS50113"/>
    </source>
</evidence>
<keyword evidence="12" id="KW-0175">Coiled coil</keyword>
<dbReference type="eggNOG" id="COG5000">
    <property type="taxonomic scope" value="Bacteria"/>
</dbReference>
<evidence type="ECO:0000259" key="14">
    <source>
        <dbReference type="PROSITE" id="PS50043"/>
    </source>
</evidence>
<feature type="domain" description="Response regulatory" evidence="15">
    <location>
        <begin position="601"/>
        <end position="716"/>
    </location>
</feature>
<comment type="catalytic activity">
    <reaction evidence="1">
        <text>ATP + protein L-histidine = ADP + protein N-phospho-L-histidine.</text>
        <dbReference type="EC" id="2.7.13.3"/>
    </reaction>
</comment>
<dbReference type="Gene3D" id="6.10.340.10">
    <property type="match status" value="1"/>
</dbReference>
<keyword evidence="5" id="KW-0808">Transferase</keyword>
<dbReference type="SMART" id="SM00387">
    <property type="entry name" value="HATPase_c"/>
    <property type="match status" value="1"/>
</dbReference>
<dbReference type="SMART" id="SM00091">
    <property type="entry name" value="PAS"/>
    <property type="match status" value="1"/>
</dbReference>
<dbReference type="SUPFAM" id="SSF52172">
    <property type="entry name" value="CheY-like"/>
    <property type="match status" value="1"/>
</dbReference>
<dbReference type="GO" id="GO:0003677">
    <property type="term" value="F:DNA binding"/>
    <property type="evidence" value="ECO:0007669"/>
    <property type="project" value="UniProtKB-KW"/>
</dbReference>
<dbReference type="InterPro" id="IPR000792">
    <property type="entry name" value="Tscrpt_reg_LuxR_C"/>
</dbReference>
<evidence type="ECO:0000256" key="4">
    <source>
        <dbReference type="ARBA" id="ARBA00022553"/>
    </source>
</evidence>
<feature type="domain" description="HTH luxR-type" evidence="14">
    <location>
        <begin position="744"/>
        <end position="809"/>
    </location>
</feature>
<dbReference type="PROSITE" id="PS50112">
    <property type="entry name" value="PAS"/>
    <property type="match status" value="1"/>
</dbReference>
<dbReference type="InterPro" id="IPR036890">
    <property type="entry name" value="HATPase_C_sf"/>
</dbReference>
<evidence type="ECO:0000256" key="11">
    <source>
        <dbReference type="PROSITE-ProRule" id="PRU00169"/>
    </source>
</evidence>
<dbReference type="Pfam" id="PF00672">
    <property type="entry name" value="HAMP"/>
    <property type="match status" value="1"/>
</dbReference>
<dbReference type="SUPFAM" id="SSF158472">
    <property type="entry name" value="HAMP domain-like"/>
    <property type="match status" value="1"/>
</dbReference>
<keyword evidence="6" id="KW-0547">Nucleotide-binding</keyword>
<dbReference type="PROSITE" id="PS50113">
    <property type="entry name" value="PAC"/>
    <property type="match status" value="1"/>
</dbReference>
<comment type="caution">
    <text evidence="19">The sequence shown here is derived from an EMBL/GenBank/DDBJ whole genome shotgun (WGS) entry which is preliminary data.</text>
</comment>
<dbReference type="PROSITE" id="PS50110">
    <property type="entry name" value="RESPONSE_REGULATORY"/>
    <property type="match status" value="1"/>
</dbReference>
<dbReference type="Pfam" id="PF07730">
    <property type="entry name" value="HisKA_3"/>
    <property type="match status" value="1"/>
</dbReference>
<dbReference type="GO" id="GO:0006355">
    <property type="term" value="P:regulation of DNA-templated transcription"/>
    <property type="evidence" value="ECO:0007669"/>
    <property type="project" value="InterPro"/>
</dbReference>
<dbReference type="SMART" id="SM00304">
    <property type="entry name" value="HAMP"/>
    <property type="match status" value="1"/>
</dbReference>
<dbReference type="EC" id="2.7.13.3" evidence="3"/>
<dbReference type="PROSITE" id="PS50885">
    <property type="entry name" value="HAMP"/>
    <property type="match status" value="1"/>
</dbReference>
<feature type="domain" description="PAC" evidence="17">
    <location>
        <begin position="310"/>
        <end position="361"/>
    </location>
</feature>
<dbReference type="GO" id="GO:0016020">
    <property type="term" value="C:membrane"/>
    <property type="evidence" value="ECO:0007669"/>
    <property type="project" value="UniProtKB-SubCell"/>
</dbReference>
<dbReference type="EMBL" id="ADVR01000047">
    <property type="protein sequence ID" value="EFO80627.1"/>
    <property type="molecule type" value="Genomic_DNA"/>
</dbReference>
<dbReference type="InterPro" id="IPR003660">
    <property type="entry name" value="HAMP_dom"/>
</dbReference>
<evidence type="ECO:0000256" key="6">
    <source>
        <dbReference type="ARBA" id="ARBA00022741"/>
    </source>
</evidence>